<dbReference type="Pfam" id="PF02536">
    <property type="entry name" value="mTERF"/>
    <property type="match status" value="1"/>
</dbReference>
<reference evidence="3" key="1">
    <citation type="submission" date="2021-01" db="EMBL/GenBank/DDBJ databases">
        <authorList>
            <person name="Corre E."/>
            <person name="Pelletier E."/>
            <person name="Niang G."/>
            <person name="Scheremetjew M."/>
            <person name="Finn R."/>
            <person name="Kale V."/>
            <person name="Holt S."/>
            <person name="Cochrane G."/>
            <person name="Meng A."/>
            <person name="Brown T."/>
            <person name="Cohen L."/>
        </authorList>
    </citation>
    <scope>NUCLEOTIDE SEQUENCE</scope>
    <source>
        <strain evidence="3">CCMP3107</strain>
    </source>
</reference>
<comment type="similarity">
    <text evidence="1">Belongs to the mTERF family.</text>
</comment>
<dbReference type="Gene3D" id="1.25.70.10">
    <property type="entry name" value="Transcription termination factor 3, mitochondrial"/>
    <property type="match status" value="1"/>
</dbReference>
<dbReference type="PANTHER" id="PTHR13068:SF112">
    <property type="entry name" value="TRANSCRIPTION TERMINATION FACTOR 3, MITOCHONDRIAL"/>
    <property type="match status" value="1"/>
</dbReference>
<organism evidence="3">
    <name type="scientific">Heterosigma akashiwo</name>
    <name type="common">Chromophytic alga</name>
    <name type="synonym">Heterosigma carterae</name>
    <dbReference type="NCBI Taxonomy" id="2829"/>
    <lineage>
        <taxon>Eukaryota</taxon>
        <taxon>Sar</taxon>
        <taxon>Stramenopiles</taxon>
        <taxon>Ochrophyta</taxon>
        <taxon>Raphidophyceae</taxon>
        <taxon>Chattonellales</taxon>
        <taxon>Chattonellaceae</taxon>
        <taxon>Heterosigma</taxon>
    </lineage>
</organism>
<gene>
    <name evidence="3" type="ORF">HAKA00212_LOCUS16597</name>
</gene>
<dbReference type="AlphaFoldDB" id="A0A7S3Y0S4"/>
<dbReference type="PANTHER" id="PTHR13068">
    <property type="entry name" value="CGI-12 PROTEIN-RELATED"/>
    <property type="match status" value="1"/>
</dbReference>
<keyword evidence="2" id="KW-0809">Transit peptide</keyword>
<dbReference type="InterPro" id="IPR003690">
    <property type="entry name" value="MTERF"/>
</dbReference>
<protein>
    <submittedName>
        <fullName evidence="3">Uncharacterized protein</fullName>
    </submittedName>
</protein>
<sequence length="359" mass="40832">MMQTSPGPSSIGGRTYRCLLTSWGLILLIFAVSSTNAFGYFSQASKAAFNHHNGLVIRAGILKAQDSANTNDDPYSKSEWLVAMGFSEADILRMQRKFPNEQVEANLWKTARVLRDEVGLSEKDTNRALLRMVPSLDLSATADLRPKIAFWKQERGVPNEHLHRMVRAFPQMLVCRLEENVRPSVRFLQRELILSEQETNKVLVRMPQLLDFNSTTNLKPKLDFWREERGLSAEEVGRMVRKFPPLLALSVDTNIKPTLEWYEGTMGVPHHVMNEKLAASPNYLAFSLSKRLIPRGERLVSILGQLGHPADKQISSLRSLAFQLGHLTDVRFEALLLRLASVSEFPPRWEKREKSLNLK</sequence>
<evidence type="ECO:0000313" key="3">
    <source>
        <dbReference type="EMBL" id="CAE0637820.1"/>
    </source>
</evidence>
<proteinExistence type="inferred from homology"/>
<name>A0A7S3Y0S4_HETAK</name>
<evidence type="ECO:0000256" key="2">
    <source>
        <dbReference type="ARBA" id="ARBA00022946"/>
    </source>
</evidence>
<dbReference type="SMART" id="SM00733">
    <property type="entry name" value="Mterf"/>
    <property type="match status" value="4"/>
</dbReference>
<dbReference type="InterPro" id="IPR038538">
    <property type="entry name" value="MTERF_sf"/>
</dbReference>
<dbReference type="EMBL" id="HBIU01036093">
    <property type="protein sequence ID" value="CAE0637820.1"/>
    <property type="molecule type" value="Transcribed_RNA"/>
</dbReference>
<dbReference type="GO" id="GO:0003676">
    <property type="term" value="F:nucleic acid binding"/>
    <property type="evidence" value="ECO:0007669"/>
    <property type="project" value="InterPro"/>
</dbReference>
<evidence type="ECO:0000256" key="1">
    <source>
        <dbReference type="ARBA" id="ARBA00007692"/>
    </source>
</evidence>
<accession>A0A7S3Y0S4</accession>